<dbReference type="Proteomes" id="UP000284824">
    <property type="component" value="Unassembled WGS sequence"/>
</dbReference>
<protein>
    <recommendedName>
        <fullName evidence="2">Anti-sigma factor antagonist</fullName>
    </recommendedName>
</protein>
<evidence type="ECO:0000256" key="1">
    <source>
        <dbReference type="ARBA" id="ARBA00009013"/>
    </source>
</evidence>
<dbReference type="GO" id="GO:0043856">
    <property type="term" value="F:anti-sigma factor antagonist activity"/>
    <property type="evidence" value="ECO:0007669"/>
    <property type="project" value="InterPro"/>
</dbReference>
<evidence type="ECO:0000313" key="4">
    <source>
        <dbReference type="EMBL" id="RVX41580.1"/>
    </source>
</evidence>
<dbReference type="RefSeq" id="WP_127933810.1">
    <property type="nucleotide sequence ID" value="NZ_SAUN01000001.1"/>
</dbReference>
<evidence type="ECO:0000259" key="3">
    <source>
        <dbReference type="PROSITE" id="PS50801"/>
    </source>
</evidence>
<reference evidence="4 5" key="1">
    <citation type="submission" date="2019-01" db="EMBL/GenBank/DDBJ databases">
        <title>Sequencing the genomes of 1000 actinobacteria strains.</title>
        <authorList>
            <person name="Klenk H.-P."/>
        </authorList>
    </citation>
    <scope>NUCLEOTIDE SEQUENCE [LARGE SCALE GENOMIC DNA]</scope>
    <source>
        <strain evidence="4 5">DSM 43925</strain>
    </source>
</reference>
<dbReference type="PANTHER" id="PTHR33495:SF2">
    <property type="entry name" value="ANTI-SIGMA FACTOR ANTAGONIST TM_1081-RELATED"/>
    <property type="match status" value="1"/>
</dbReference>
<dbReference type="EMBL" id="SAUN01000001">
    <property type="protein sequence ID" value="RVX41580.1"/>
    <property type="molecule type" value="Genomic_DNA"/>
</dbReference>
<organism evidence="4 5">
    <name type="scientific">Nonomuraea polychroma</name>
    <dbReference type="NCBI Taxonomy" id="46176"/>
    <lineage>
        <taxon>Bacteria</taxon>
        <taxon>Bacillati</taxon>
        <taxon>Actinomycetota</taxon>
        <taxon>Actinomycetes</taxon>
        <taxon>Streptosporangiales</taxon>
        <taxon>Streptosporangiaceae</taxon>
        <taxon>Nonomuraea</taxon>
    </lineage>
</organism>
<dbReference type="NCBIfam" id="TIGR00377">
    <property type="entry name" value="ant_ant_sig"/>
    <property type="match status" value="1"/>
</dbReference>
<sequence length="124" mass="12809">MTPLSLQGGPTATGVLISVGGEVDVTNADRLESYVGQMCRRGDPVVLDLSELRFMDSSGMNVLLRLDAAAREQGGGLHLAAVGRAPARLLELTGVVRALQVHSSVDEALTCLAASRSAPPGDLA</sequence>
<dbReference type="PANTHER" id="PTHR33495">
    <property type="entry name" value="ANTI-SIGMA FACTOR ANTAGONIST TM_1081-RELATED-RELATED"/>
    <property type="match status" value="1"/>
</dbReference>
<comment type="similarity">
    <text evidence="1 2">Belongs to the anti-sigma-factor antagonist family.</text>
</comment>
<name>A0A438M788_9ACTN</name>
<dbReference type="InterPro" id="IPR036513">
    <property type="entry name" value="STAS_dom_sf"/>
</dbReference>
<proteinExistence type="inferred from homology"/>
<dbReference type="CDD" id="cd07043">
    <property type="entry name" value="STAS_anti-anti-sigma_factors"/>
    <property type="match status" value="1"/>
</dbReference>
<comment type="caution">
    <text evidence="4">The sequence shown here is derived from an EMBL/GenBank/DDBJ whole genome shotgun (WGS) entry which is preliminary data.</text>
</comment>
<dbReference type="InterPro" id="IPR003658">
    <property type="entry name" value="Anti-sigma_ant"/>
</dbReference>
<dbReference type="InterPro" id="IPR002645">
    <property type="entry name" value="STAS_dom"/>
</dbReference>
<dbReference type="Pfam" id="PF01740">
    <property type="entry name" value="STAS"/>
    <property type="match status" value="1"/>
</dbReference>
<evidence type="ECO:0000256" key="2">
    <source>
        <dbReference type="RuleBase" id="RU003749"/>
    </source>
</evidence>
<dbReference type="SUPFAM" id="SSF52091">
    <property type="entry name" value="SpoIIaa-like"/>
    <property type="match status" value="1"/>
</dbReference>
<evidence type="ECO:0000313" key="5">
    <source>
        <dbReference type="Proteomes" id="UP000284824"/>
    </source>
</evidence>
<gene>
    <name evidence="4" type="ORF">EDD27_4134</name>
</gene>
<dbReference type="OrthoDB" id="3577449at2"/>
<accession>A0A438M788</accession>
<dbReference type="PROSITE" id="PS50801">
    <property type="entry name" value="STAS"/>
    <property type="match status" value="1"/>
</dbReference>
<dbReference type="AlphaFoldDB" id="A0A438M788"/>
<feature type="domain" description="STAS" evidence="3">
    <location>
        <begin position="15"/>
        <end position="112"/>
    </location>
</feature>
<dbReference type="Gene3D" id="3.30.750.24">
    <property type="entry name" value="STAS domain"/>
    <property type="match status" value="1"/>
</dbReference>
<keyword evidence="5" id="KW-1185">Reference proteome</keyword>